<reference evidence="10" key="1">
    <citation type="submission" date="2020-12" db="EMBL/GenBank/DDBJ databases">
        <title>Antrihabitans popcorni sp. nov. and Antrihabitans auranticaus sp. nov., isolated from a larva cave.</title>
        <authorList>
            <person name="Lee S.D."/>
            <person name="Kim I.S."/>
        </authorList>
    </citation>
    <scope>NUCLEOTIDE SEQUENCE</scope>
    <source>
        <strain evidence="10">YC3-6</strain>
    </source>
</reference>
<comment type="subcellular location">
    <subcellularLocation>
        <location evidence="1">Membrane</location>
        <topology evidence="1">Multi-pass membrane protein</topology>
    </subcellularLocation>
</comment>
<keyword evidence="11" id="KW-1185">Reference proteome</keyword>
<dbReference type="AlphaFoldDB" id="A0A934NM25"/>
<keyword evidence="6 8" id="KW-0472">Membrane</keyword>
<dbReference type="GO" id="GO:0016020">
    <property type="term" value="C:membrane"/>
    <property type="evidence" value="ECO:0007669"/>
    <property type="project" value="UniProtKB-SubCell"/>
</dbReference>
<dbReference type="GO" id="GO:0016117">
    <property type="term" value="P:carotenoid biosynthetic process"/>
    <property type="evidence" value="ECO:0007669"/>
    <property type="project" value="UniProtKB-KW"/>
</dbReference>
<protein>
    <submittedName>
        <fullName evidence="10">Lycopene cyclase domain-containing protein</fullName>
    </submittedName>
</protein>
<dbReference type="RefSeq" id="WP_199701606.1">
    <property type="nucleotide sequence ID" value="NZ_JAEMNV010000001.1"/>
</dbReference>
<feature type="domain" description="Lycopene cyclase" evidence="9">
    <location>
        <begin position="6"/>
        <end position="95"/>
    </location>
</feature>
<sequence length="117" mass="13280">MDNWQYLIVMALCVAVTIPLEFLGARVYRDPGTALRSILPVAAVFLVWDAIAIAGSVWSYNPRYVTGFDLPLDIPIEEFVFFLVIPLCALLTYSCVEALTDRWKTFVARRNTMERTS</sequence>
<evidence type="ECO:0000256" key="5">
    <source>
        <dbReference type="ARBA" id="ARBA00022989"/>
    </source>
</evidence>
<keyword evidence="3 8" id="KW-0812">Transmembrane</keyword>
<proteinExistence type="predicted"/>
<feature type="transmembrane region" description="Helical" evidence="8">
    <location>
        <begin position="6"/>
        <end position="25"/>
    </location>
</feature>
<evidence type="ECO:0000256" key="3">
    <source>
        <dbReference type="ARBA" id="ARBA00022692"/>
    </source>
</evidence>
<evidence type="ECO:0000259" key="9">
    <source>
        <dbReference type="Pfam" id="PF18916"/>
    </source>
</evidence>
<comment type="pathway">
    <text evidence="2">Carotenoid biosynthesis.</text>
</comment>
<feature type="transmembrane region" description="Helical" evidence="8">
    <location>
        <begin position="37"/>
        <end position="59"/>
    </location>
</feature>
<keyword evidence="4" id="KW-0125">Carotenoid biosynthesis</keyword>
<evidence type="ECO:0000313" key="10">
    <source>
        <dbReference type="EMBL" id="MBJ8337736.1"/>
    </source>
</evidence>
<keyword evidence="5 8" id="KW-1133">Transmembrane helix</keyword>
<dbReference type="GO" id="GO:0045436">
    <property type="term" value="F:lycopene beta cyclase activity"/>
    <property type="evidence" value="ECO:0007669"/>
    <property type="project" value="UniProtKB-ARBA"/>
</dbReference>
<evidence type="ECO:0000313" key="11">
    <source>
        <dbReference type="Proteomes" id="UP000655868"/>
    </source>
</evidence>
<dbReference type="EMBL" id="JAEMNV010000001">
    <property type="protein sequence ID" value="MBJ8337736.1"/>
    <property type="molecule type" value="Genomic_DNA"/>
</dbReference>
<evidence type="ECO:0000256" key="4">
    <source>
        <dbReference type="ARBA" id="ARBA00022746"/>
    </source>
</evidence>
<organism evidence="10 11">
    <name type="scientific">Antrihabitans stalagmiti</name>
    <dbReference type="NCBI Taxonomy" id="2799499"/>
    <lineage>
        <taxon>Bacteria</taxon>
        <taxon>Bacillati</taxon>
        <taxon>Actinomycetota</taxon>
        <taxon>Actinomycetes</taxon>
        <taxon>Mycobacteriales</taxon>
        <taxon>Nocardiaceae</taxon>
        <taxon>Antrihabitans</taxon>
    </lineage>
</organism>
<accession>A0A934NM25</accession>
<evidence type="ECO:0000256" key="2">
    <source>
        <dbReference type="ARBA" id="ARBA00004829"/>
    </source>
</evidence>
<evidence type="ECO:0000256" key="1">
    <source>
        <dbReference type="ARBA" id="ARBA00004141"/>
    </source>
</evidence>
<dbReference type="Pfam" id="PF18916">
    <property type="entry name" value="Lycopene_cyc"/>
    <property type="match status" value="1"/>
</dbReference>
<feature type="transmembrane region" description="Helical" evidence="8">
    <location>
        <begin position="79"/>
        <end position="100"/>
    </location>
</feature>
<dbReference type="GO" id="GO:0016872">
    <property type="term" value="F:intramolecular lyase activity"/>
    <property type="evidence" value="ECO:0007669"/>
    <property type="project" value="InterPro"/>
</dbReference>
<keyword evidence="7" id="KW-0413">Isomerase</keyword>
<evidence type="ECO:0000256" key="8">
    <source>
        <dbReference type="SAM" id="Phobius"/>
    </source>
</evidence>
<evidence type="ECO:0000256" key="6">
    <source>
        <dbReference type="ARBA" id="ARBA00023136"/>
    </source>
</evidence>
<dbReference type="Proteomes" id="UP000655868">
    <property type="component" value="Unassembled WGS sequence"/>
</dbReference>
<comment type="caution">
    <text evidence="10">The sequence shown here is derived from an EMBL/GenBank/DDBJ whole genome shotgun (WGS) entry which is preliminary data.</text>
</comment>
<dbReference type="InterPro" id="IPR017825">
    <property type="entry name" value="Lycopene_cyclase_dom"/>
</dbReference>
<gene>
    <name evidence="10" type="ORF">JGU71_02445</name>
</gene>
<name>A0A934NM25_9NOCA</name>
<dbReference type="NCBIfam" id="TIGR03462">
    <property type="entry name" value="CarR_dom_SF"/>
    <property type="match status" value="1"/>
</dbReference>
<evidence type="ECO:0000256" key="7">
    <source>
        <dbReference type="ARBA" id="ARBA00023235"/>
    </source>
</evidence>